<dbReference type="PROSITE" id="PS00550">
    <property type="entry name" value="HEMERYTHRINS"/>
    <property type="match status" value="1"/>
</dbReference>
<comment type="similarity">
    <text evidence="1">Belongs to the hemerythrin family.</text>
</comment>
<dbReference type="CDD" id="cd12107">
    <property type="entry name" value="Hemerythrin"/>
    <property type="match status" value="1"/>
</dbReference>
<dbReference type="NCBIfam" id="TIGR00058">
    <property type="entry name" value="Hemerythrin"/>
    <property type="match status" value="1"/>
</dbReference>
<dbReference type="InterPro" id="IPR012827">
    <property type="entry name" value="Hemerythrin_metal-bd"/>
</dbReference>
<dbReference type="eggNOG" id="ENOG502SW2H">
    <property type="taxonomic scope" value="Eukaryota"/>
</dbReference>
<proteinExistence type="inferred from homology"/>
<evidence type="ECO:0000256" key="4">
    <source>
        <dbReference type="PIRSR" id="PIRSR002033-1"/>
    </source>
</evidence>
<dbReference type="PRINTS" id="PR00186">
    <property type="entry name" value="HEMERYTHRIN"/>
</dbReference>
<feature type="binding site" evidence="4">
    <location>
        <position position="74"/>
    </location>
    <ligand>
        <name>Fe cation</name>
        <dbReference type="ChEBI" id="CHEBI:24875"/>
        <label>2</label>
    </ligand>
</feature>
<sequence length="136" mass="15592">MKAFFVLALCVASLLASDIPSPFQWNESFRVSYDTLDEQHKGLFKGIYDVEQSPGSSQALTNLRNVIETHFRTEEKMMKDAGYSEYDSHRKIHTDFEKDLSGYTTTVSSNQIQTAKEWLVNHIKGIDFKYKGKLSN</sequence>
<dbReference type="EMBL" id="KB097519">
    <property type="protein sequence ID" value="ESN95560.1"/>
    <property type="molecule type" value="Genomic_DNA"/>
</dbReference>
<dbReference type="RefSeq" id="XP_009026301.1">
    <property type="nucleotide sequence ID" value="XM_009028053.1"/>
</dbReference>
<dbReference type="OrthoDB" id="10249344at2759"/>
<evidence type="ECO:0000313" key="9">
    <source>
        <dbReference type="Proteomes" id="UP000015101"/>
    </source>
</evidence>
<dbReference type="PIRSF" id="PIRSF002033">
    <property type="entry name" value="Hemerythrin"/>
    <property type="match status" value="1"/>
</dbReference>
<feature type="domain" description="Hemerythrin-like" evidence="6">
    <location>
        <begin position="33"/>
        <end position="133"/>
    </location>
</feature>
<feature type="signal peptide" evidence="5">
    <location>
        <begin position="1"/>
        <end position="16"/>
    </location>
</feature>
<dbReference type="InterPro" id="IPR002063">
    <property type="entry name" value="Haemerythrin"/>
</dbReference>
<dbReference type="HOGENOM" id="CLU_086902_4_0_1"/>
<name>T1G6E3_HELRO</name>
<dbReference type="PANTHER" id="PTHR37164:SF1">
    <property type="entry name" value="BACTERIOHEMERYTHRIN"/>
    <property type="match status" value="1"/>
</dbReference>
<evidence type="ECO:0000256" key="1">
    <source>
        <dbReference type="ARBA" id="ARBA00010587"/>
    </source>
</evidence>
<dbReference type="Pfam" id="PF01814">
    <property type="entry name" value="Hemerythrin"/>
    <property type="match status" value="1"/>
</dbReference>
<dbReference type="InterPro" id="IPR012312">
    <property type="entry name" value="Hemerythrin-like"/>
</dbReference>
<feature type="binding site" evidence="4">
    <location>
        <position position="40"/>
    </location>
    <ligand>
        <name>Fe cation</name>
        <dbReference type="ChEBI" id="CHEBI:24875"/>
        <label>1</label>
    </ligand>
</feature>
<feature type="binding site" evidence="4">
    <location>
        <position position="89"/>
    </location>
    <ligand>
        <name>Fe cation</name>
        <dbReference type="ChEBI" id="CHEBI:24875"/>
        <label>2</label>
    </ligand>
</feature>
<organism evidence="8 9">
    <name type="scientific">Helobdella robusta</name>
    <name type="common">Californian leech</name>
    <dbReference type="NCBI Taxonomy" id="6412"/>
    <lineage>
        <taxon>Eukaryota</taxon>
        <taxon>Metazoa</taxon>
        <taxon>Spiralia</taxon>
        <taxon>Lophotrochozoa</taxon>
        <taxon>Annelida</taxon>
        <taxon>Clitellata</taxon>
        <taxon>Hirudinea</taxon>
        <taxon>Rhynchobdellida</taxon>
        <taxon>Glossiphoniidae</taxon>
        <taxon>Helobdella</taxon>
    </lineage>
</organism>
<reference evidence="8" key="3">
    <citation type="submission" date="2015-06" db="UniProtKB">
        <authorList>
            <consortium name="EnsemblMetazoa"/>
        </authorList>
    </citation>
    <scope>IDENTIFICATION</scope>
</reference>
<dbReference type="InterPro" id="IPR016131">
    <property type="entry name" value="Haemerythrin_Fe_BS"/>
</dbReference>
<accession>T1G6E3</accession>
<reference evidence="7 9" key="2">
    <citation type="journal article" date="2013" name="Nature">
        <title>Insights into bilaterian evolution from three spiralian genomes.</title>
        <authorList>
            <person name="Simakov O."/>
            <person name="Marletaz F."/>
            <person name="Cho S.J."/>
            <person name="Edsinger-Gonzales E."/>
            <person name="Havlak P."/>
            <person name="Hellsten U."/>
            <person name="Kuo D.H."/>
            <person name="Larsson T."/>
            <person name="Lv J."/>
            <person name="Arendt D."/>
            <person name="Savage R."/>
            <person name="Osoegawa K."/>
            <person name="de Jong P."/>
            <person name="Grimwood J."/>
            <person name="Chapman J.A."/>
            <person name="Shapiro H."/>
            <person name="Aerts A."/>
            <person name="Otillar R.P."/>
            <person name="Terry A.Y."/>
            <person name="Boore J.L."/>
            <person name="Grigoriev I.V."/>
            <person name="Lindberg D.R."/>
            <person name="Seaver E.C."/>
            <person name="Weisblat D.A."/>
            <person name="Putnam N.H."/>
            <person name="Rokhsar D.S."/>
        </authorList>
    </citation>
    <scope>NUCLEOTIDE SEQUENCE</scope>
</reference>
<dbReference type="InterPro" id="IPR035938">
    <property type="entry name" value="Hemerythrin-like_sf"/>
</dbReference>
<dbReference type="EnsemblMetazoa" id="HelroT86578">
    <property type="protein sequence ID" value="HelroP86578"/>
    <property type="gene ID" value="HelroG86578"/>
</dbReference>
<keyword evidence="2 4" id="KW-0479">Metal-binding</keyword>
<dbReference type="AlphaFoldDB" id="T1G6E3"/>
<dbReference type="OMA" id="THFRTEE"/>
<protein>
    <recommendedName>
        <fullName evidence="6">Hemerythrin-like domain-containing protein</fullName>
    </recommendedName>
</protein>
<keyword evidence="9" id="KW-1185">Reference proteome</keyword>
<dbReference type="EMBL" id="AMQM01006812">
    <property type="status" value="NOT_ANNOTATED_CDS"/>
    <property type="molecule type" value="Genomic_DNA"/>
</dbReference>
<dbReference type="KEGG" id="hro:HELRODRAFT_86578"/>
<evidence type="ECO:0000313" key="8">
    <source>
        <dbReference type="EnsemblMetazoa" id="HelroP86578"/>
    </source>
</evidence>
<dbReference type="GO" id="GO:0005506">
    <property type="term" value="F:iron ion binding"/>
    <property type="evidence" value="ECO:0007669"/>
    <property type="project" value="InterPro"/>
</dbReference>
<feature type="binding site" evidence="4">
    <location>
        <position position="122"/>
    </location>
    <ligand>
        <name>Fe cation</name>
        <dbReference type="ChEBI" id="CHEBI:24875"/>
        <label>2</label>
    </ligand>
</feature>
<feature type="binding site" evidence="4">
    <location>
        <position position="127"/>
    </location>
    <ligand>
        <name>Fe cation</name>
        <dbReference type="ChEBI" id="CHEBI:24875"/>
        <label>1</label>
    </ligand>
</feature>
<feature type="binding site" evidence="4">
    <location>
        <position position="74"/>
    </location>
    <ligand>
        <name>Fe cation</name>
        <dbReference type="ChEBI" id="CHEBI:24875"/>
        <label>1</label>
    </ligand>
</feature>
<feature type="binding site" evidence="4">
    <location>
        <position position="93"/>
    </location>
    <ligand>
        <name>Fe cation</name>
        <dbReference type="ChEBI" id="CHEBI:24875"/>
        <label>2</label>
    </ligand>
</feature>
<dbReference type="Proteomes" id="UP000015101">
    <property type="component" value="Unassembled WGS sequence"/>
</dbReference>
<dbReference type="Gene3D" id="1.20.120.50">
    <property type="entry name" value="Hemerythrin-like"/>
    <property type="match status" value="1"/>
</dbReference>
<evidence type="ECO:0000256" key="2">
    <source>
        <dbReference type="ARBA" id="ARBA00022723"/>
    </source>
</evidence>
<dbReference type="NCBIfam" id="TIGR02481">
    <property type="entry name" value="hemeryth_dom"/>
    <property type="match status" value="1"/>
</dbReference>
<dbReference type="CTD" id="20216640"/>
<dbReference type="PANTHER" id="PTHR37164">
    <property type="entry name" value="BACTERIOHEMERYTHRIN"/>
    <property type="match status" value="1"/>
</dbReference>
<dbReference type="SUPFAM" id="SSF47188">
    <property type="entry name" value="Hemerythrin-like"/>
    <property type="match status" value="1"/>
</dbReference>
<gene>
    <name evidence="8" type="primary">20216640</name>
    <name evidence="7" type="ORF">HELRODRAFT_86578</name>
</gene>
<evidence type="ECO:0000256" key="5">
    <source>
        <dbReference type="SAM" id="SignalP"/>
    </source>
</evidence>
<feature type="binding site" evidence="4">
    <location>
        <position position="127"/>
    </location>
    <ligand>
        <name>Fe cation</name>
        <dbReference type="ChEBI" id="CHEBI:24875"/>
        <label>2</label>
    </ligand>
</feature>
<dbReference type="GeneID" id="20216640"/>
<keyword evidence="3 4" id="KW-0408">Iron</keyword>
<evidence type="ECO:0000259" key="6">
    <source>
        <dbReference type="Pfam" id="PF01814"/>
    </source>
</evidence>
<dbReference type="InParanoid" id="T1G6E3"/>
<reference evidence="9" key="1">
    <citation type="submission" date="2012-12" db="EMBL/GenBank/DDBJ databases">
        <authorList>
            <person name="Hellsten U."/>
            <person name="Grimwood J."/>
            <person name="Chapman J.A."/>
            <person name="Shapiro H."/>
            <person name="Aerts A."/>
            <person name="Otillar R.P."/>
            <person name="Terry A.Y."/>
            <person name="Boore J.L."/>
            <person name="Simakov O."/>
            <person name="Marletaz F."/>
            <person name="Cho S.-J."/>
            <person name="Edsinger-Gonzales E."/>
            <person name="Havlak P."/>
            <person name="Kuo D.-H."/>
            <person name="Larsson T."/>
            <person name="Lv J."/>
            <person name="Arendt D."/>
            <person name="Savage R."/>
            <person name="Osoegawa K."/>
            <person name="de Jong P."/>
            <person name="Lindberg D.R."/>
            <person name="Seaver E.C."/>
            <person name="Weisblat D.A."/>
            <person name="Putnam N.H."/>
            <person name="Grigoriev I.V."/>
            <person name="Rokhsar D.S."/>
        </authorList>
    </citation>
    <scope>NUCLEOTIDE SEQUENCE</scope>
</reference>
<evidence type="ECO:0000313" key="7">
    <source>
        <dbReference type="EMBL" id="ESN95560.1"/>
    </source>
</evidence>
<evidence type="ECO:0000256" key="3">
    <source>
        <dbReference type="ARBA" id="ARBA00023004"/>
    </source>
</evidence>
<dbReference type="InterPro" id="IPR050669">
    <property type="entry name" value="Hemerythrin"/>
</dbReference>
<feature type="chain" id="PRO_5010981155" description="Hemerythrin-like domain-containing protein" evidence="5">
    <location>
        <begin position="17"/>
        <end position="136"/>
    </location>
</feature>
<keyword evidence="5" id="KW-0732">Signal</keyword>
<feature type="binding site" evidence="4">
    <location>
        <position position="70"/>
    </location>
    <ligand>
        <name>Fe cation</name>
        <dbReference type="ChEBI" id="CHEBI:24875"/>
        <label>1</label>
    </ligand>
</feature>